<dbReference type="Proteomes" id="UP001431783">
    <property type="component" value="Unassembled WGS sequence"/>
</dbReference>
<reference evidence="2 3" key="1">
    <citation type="submission" date="2023-03" db="EMBL/GenBank/DDBJ databases">
        <title>Genome insight into feeding habits of ladybird beetles.</title>
        <authorList>
            <person name="Li H.-S."/>
            <person name="Huang Y.-H."/>
            <person name="Pang H."/>
        </authorList>
    </citation>
    <scope>NUCLEOTIDE SEQUENCE [LARGE SCALE GENOMIC DNA]</scope>
    <source>
        <strain evidence="2">SYSU_2023b</strain>
        <tissue evidence="2">Whole body</tissue>
    </source>
</reference>
<sequence length="242" mass="28401">MRKYFYRVISALSLIIVKVNFTWSLECTYCPLHATEDECNQMNVTQICVNETKCGYARFIEKREEQHLPDGHNKSILTVTVKKGCMEYDYCTKLQQSERGLLLNFTQCIFCDQDLCSLEYPLLCMECNEAIDEDCAVQTSRIVTCGPQQVCYEQRDRLTYKLKRGCIEPSKCLKKNLCQYCNTDLCRIDARWPPSIDIQMKKNEVTYEDDNFYENASRALHETHTLIVILIISSFFFTIWRE</sequence>
<evidence type="ECO:0000313" key="3">
    <source>
        <dbReference type="Proteomes" id="UP001431783"/>
    </source>
</evidence>
<feature type="chain" id="PRO_5043732752" description="DUF753 domain-containing protein" evidence="1">
    <location>
        <begin position="25"/>
        <end position="242"/>
    </location>
</feature>
<keyword evidence="3" id="KW-1185">Reference proteome</keyword>
<evidence type="ECO:0008006" key="4">
    <source>
        <dbReference type="Google" id="ProtNLM"/>
    </source>
</evidence>
<proteinExistence type="predicted"/>
<accession>A0AAW1TMT7</accession>
<keyword evidence="1" id="KW-0732">Signal</keyword>
<dbReference type="AlphaFoldDB" id="A0AAW1TMT7"/>
<name>A0AAW1TMT7_9CUCU</name>
<gene>
    <name evidence="2" type="ORF">WA026_006066</name>
</gene>
<organism evidence="2 3">
    <name type="scientific">Henosepilachna vigintioctopunctata</name>
    <dbReference type="NCBI Taxonomy" id="420089"/>
    <lineage>
        <taxon>Eukaryota</taxon>
        <taxon>Metazoa</taxon>
        <taxon>Ecdysozoa</taxon>
        <taxon>Arthropoda</taxon>
        <taxon>Hexapoda</taxon>
        <taxon>Insecta</taxon>
        <taxon>Pterygota</taxon>
        <taxon>Neoptera</taxon>
        <taxon>Endopterygota</taxon>
        <taxon>Coleoptera</taxon>
        <taxon>Polyphaga</taxon>
        <taxon>Cucujiformia</taxon>
        <taxon>Coccinelloidea</taxon>
        <taxon>Coccinellidae</taxon>
        <taxon>Epilachninae</taxon>
        <taxon>Epilachnini</taxon>
        <taxon>Henosepilachna</taxon>
    </lineage>
</organism>
<evidence type="ECO:0000313" key="2">
    <source>
        <dbReference type="EMBL" id="KAK9869968.1"/>
    </source>
</evidence>
<evidence type="ECO:0000256" key="1">
    <source>
        <dbReference type="SAM" id="SignalP"/>
    </source>
</evidence>
<dbReference type="EMBL" id="JARQZJ010000002">
    <property type="protein sequence ID" value="KAK9869968.1"/>
    <property type="molecule type" value="Genomic_DNA"/>
</dbReference>
<comment type="caution">
    <text evidence="2">The sequence shown here is derived from an EMBL/GenBank/DDBJ whole genome shotgun (WGS) entry which is preliminary data.</text>
</comment>
<protein>
    <recommendedName>
        <fullName evidence="4">DUF753 domain-containing protein</fullName>
    </recommendedName>
</protein>
<feature type="signal peptide" evidence="1">
    <location>
        <begin position="1"/>
        <end position="24"/>
    </location>
</feature>